<evidence type="ECO:0000259" key="2">
    <source>
        <dbReference type="Pfam" id="PF25942"/>
    </source>
</evidence>
<accession>A0ABD5WGE8</accession>
<dbReference type="RefSeq" id="WP_390211030.1">
    <property type="nucleotide sequence ID" value="NZ_JBHTAH010000014.1"/>
</dbReference>
<protein>
    <recommendedName>
        <fullName evidence="2">Ig-like domain-containing protein</fullName>
    </recommendedName>
</protein>
<dbReference type="AlphaFoldDB" id="A0ABD5WGE8"/>
<comment type="caution">
    <text evidence="3">The sequence shown here is derived from an EMBL/GenBank/DDBJ whole genome shotgun (WGS) entry which is preliminary data.</text>
</comment>
<name>A0ABD5WGE8_9EURY</name>
<dbReference type="Proteomes" id="UP001596461">
    <property type="component" value="Unassembled WGS sequence"/>
</dbReference>
<gene>
    <name evidence="3" type="ORF">ACFQL9_14450</name>
</gene>
<reference evidence="3 4" key="1">
    <citation type="journal article" date="2019" name="Int. J. Syst. Evol. Microbiol.">
        <title>The Global Catalogue of Microorganisms (GCM) 10K type strain sequencing project: providing services to taxonomists for standard genome sequencing and annotation.</title>
        <authorList>
            <consortium name="The Broad Institute Genomics Platform"/>
            <consortium name="The Broad Institute Genome Sequencing Center for Infectious Disease"/>
            <person name="Wu L."/>
            <person name="Ma J."/>
        </authorList>
    </citation>
    <scope>NUCLEOTIDE SEQUENCE [LARGE SCALE GENOMIC DNA]</scope>
    <source>
        <strain evidence="3 4">DT31</strain>
    </source>
</reference>
<proteinExistence type="predicted"/>
<dbReference type="Pfam" id="PF25942">
    <property type="entry name" value="Ig_halo"/>
    <property type="match status" value="1"/>
</dbReference>
<dbReference type="EMBL" id="JBHTAH010000014">
    <property type="protein sequence ID" value="MFC7070848.1"/>
    <property type="molecule type" value="Genomic_DNA"/>
</dbReference>
<evidence type="ECO:0000313" key="4">
    <source>
        <dbReference type="Proteomes" id="UP001596461"/>
    </source>
</evidence>
<dbReference type="InterPro" id="IPR058929">
    <property type="entry name" value="Ig_halo"/>
</dbReference>
<sequence>MNRRTFLATVGTAGLAGCATGGSDGERTVNPALRGTPTPTPTATPTPTPYGAAAADALETPRDVVIGNRRLDDLRLRLRVHEGGTGVLDRTVGVPGGSEIRLARLFGAARTYTVRATTADGRDRELEWTPDEVGGDLGVDVGATVRSFDSFEPRLASAFVAEPGGDLVSDADGSSLLVVDNPGTARRVELIFADGAGSTAADLAVPARSRLTVPVSVPRSAVRLLATVEGATTTDAFRWQPLADGTLVLRVGDRPRFLCDLLARDLRVRNDLASAATLSVGVTADDERRFAGSFTLAGGGVATAAAAVPPASTYAFDVTVDGETERVDWAVCPPVGPVVVRLGERGVAVTVTPLGPSS</sequence>
<keyword evidence="4" id="KW-1185">Reference proteome</keyword>
<evidence type="ECO:0000313" key="3">
    <source>
        <dbReference type="EMBL" id="MFC7070848.1"/>
    </source>
</evidence>
<organism evidence="3 4">
    <name type="scientific">Halobaculum lipolyticum</name>
    <dbReference type="NCBI Taxonomy" id="3032001"/>
    <lineage>
        <taxon>Archaea</taxon>
        <taxon>Methanobacteriati</taxon>
        <taxon>Methanobacteriota</taxon>
        <taxon>Stenosarchaea group</taxon>
        <taxon>Halobacteria</taxon>
        <taxon>Halobacteriales</taxon>
        <taxon>Haloferacaceae</taxon>
        <taxon>Halobaculum</taxon>
    </lineage>
</organism>
<feature type="compositionally biased region" description="Pro residues" evidence="1">
    <location>
        <begin position="38"/>
        <end position="48"/>
    </location>
</feature>
<dbReference type="PROSITE" id="PS51257">
    <property type="entry name" value="PROKAR_LIPOPROTEIN"/>
    <property type="match status" value="1"/>
</dbReference>
<evidence type="ECO:0000256" key="1">
    <source>
        <dbReference type="SAM" id="MobiDB-lite"/>
    </source>
</evidence>
<feature type="domain" description="Ig-like" evidence="2">
    <location>
        <begin position="275"/>
        <end position="355"/>
    </location>
</feature>
<feature type="region of interest" description="Disordered" evidence="1">
    <location>
        <begin position="19"/>
        <end position="49"/>
    </location>
</feature>